<gene>
    <name evidence="2" type="ORF">CC85DRAFT_286317</name>
</gene>
<evidence type="ECO:0000313" key="3">
    <source>
        <dbReference type="Proteomes" id="UP000053611"/>
    </source>
</evidence>
<dbReference type="GeneID" id="28984083"/>
<accession>A0A0J0XKC1</accession>
<feature type="compositionally biased region" description="Acidic residues" evidence="1">
    <location>
        <begin position="272"/>
        <end position="289"/>
    </location>
</feature>
<feature type="compositionally biased region" description="Low complexity" evidence="1">
    <location>
        <begin position="13"/>
        <end position="35"/>
    </location>
</feature>
<sequence length="321" mass="35551">MGSKLRLSDGFDGAVSTTSGNGNSSSPSSSVSAVSDHLPSQSSPFLFPRRYYTHPESMPRWPLCNKPFNIYQRSMWAARLASDKWRQAEEAGDSYALVAEDLFSCAVLDSALDRLIASRKTPWPPLDAETDNPVLKASFDRPKKQLSYARWMHLVDLFICKAYAAAISTLPGKMALRAPPLSGPVYELCRPTLLAQWTSPDDSIRRPPHPEPKPPSINILGRFDPLSPTNKGNVEQMIKKIVTECEPEFSRASSHRARNVAANSAAAPRQVDEEDESDADDDGDDESREEYDVTATRRVTLGELRVREARAKLAFEAAQTL</sequence>
<evidence type="ECO:0000313" key="2">
    <source>
        <dbReference type="EMBL" id="KLT41541.1"/>
    </source>
</evidence>
<proteinExistence type="predicted"/>
<dbReference type="EMBL" id="KQ087216">
    <property type="protein sequence ID" value="KLT41541.1"/>
    <property type="molecule type" value="Genomic_DNA"/>
</dbReference>
<protein>
    <submittedName>
        <fullName evidence="2">Uncharacterized protein</fullName>
    </submittedName>
</protein>
<dbReference type="Proteomes" id="UP000053611">
    <property type="component" value="Unassembled WGS sequence"/>
</dbReference>
<organism evidence="2 3">
    <name type="scientific">Cutaneotrichosporon oleaginosum</name>
    <dbReference type="NCBI Taxonomy" id="879819"/>
    <lineage>
        <taxon>Eukaryota</taxon>
        <taxon>Fungi</taxon>
        <taxon>Dikarya</taxon>
        <taxon>Basidiomycota</taxon>
        <taxon>Agaricomycotina</taxon>
        <taxon>Tremellomycetes</taxon>
        <taxon>Trichosporonales</taxon>
        <taxon>Trichosporonaceae</taxon>
        <taxon>Cutaneotrichosporon</taxon>
    </lineage>
</organism>
<keyword evidence="3" id="KW-1185">Reference proteome</keyword>
<reference evidence="2 3" key="1">
    <citation type="submission" date="2015-03" db="EMBL/GenBank/DDBJ databases">
        <title>Genomics and transcriptomics of the oil-accumulating basidiomycete yeast T. oleaginosus allow insights into substrate utilization and the diverse evolutionary trajectories of mating systems in fungi.</title>
        <authorList>
            <consortium name="DOE Joint Genome Institute"/>
            <person name="Kourist R."/>
            <person name="Kracht O."/>
            <person name="Bracharz F."/>
            <person name="Lipzen A."/>
            <person name="Nolan M."/>
            <person name="Ohm R."/>
            <person name="Grigoriev I."/>
            <person name="Sun S."/>
            <person name="Heitman J."/>
            <person name="Bruck T."/>
            <person name="Nowrousian M."/>
        </authorList>
    </citation>
    <scope>NUCLEOTIDE SEQUENCE [LARGE SCALE GENOMIC DNA]</scope>
    <source>
        <strain evidence="2 3">IBC0246</strain>
    </source>
</reference>
<dbReference type="RefSeq" id="XP_018278032.1">
    <property type="nucleotide sequence ID" value="XM_018423480.1"/>
</dbReference>
<dbReference type="AlphaFoldDB" id="A0A0J0XKC1"/>
<evidence type="ECO:0000256" key="1">
    <source>
        <dbReference type="SAM" id="MobiDB-lite"/>
    </source>
</evidence>
<feature type="compositionally biased region" description="Basic and acidic residues" evidence="1">
    <location>
        <begin position="202"/>
        <end position="212"/>
    </location>
</feature>
<feature type="compositionally biased region" description="Low complexity" evidence="1">
    <location>
        <begin position="259"/>
        <end position="269"/>
    </location>
</feature>
<feature type="region of interest" description="Disordered" evidence="1">
    <location>
        <begin position="252"/>
        <end position="297"/>
    </location>
</feature>
<feature type="region of interest" description="Disordered" evidence="1">
    <location>
        <begin position="1"/>
        <end position="36"/>
    </location>
</feature>
<feature type="region of interest" description="Disordered" evidence="1">
    <location>
        <begin position="199"/>
        <end position="224"/>
    </location>
</feature>
<name>A0A0J0XKC1_9TREE</name>